<evidence type="ECO:0000256" key="3">
    <source>
        <dbReference type="ARBA" id="ARBA00022771"/>
    </source>
</evidence>
<dbReference type="SMART" id="SM00343">
    <property type="entry name" value="ZnF_C2HC"/>
    <property type="match status" value="1"/>
</dbReference>
<feature type="compositionally biased region" description="Basic and acidic residues" evidence="7">
    <location>
        <begin position="662"/>
        <end position="671"/>
    </location>
</feature>
<dbReference type="InterPro" id="IPR013083">
    <property type="entry name" value="Znf_RING/FYVE/PHD"/>
</dbReference>
<keyword evidence="4" id="KW-0862">Zinc</keyword>
<evidence type="ECO:0000259" key="9">
    <source>
        <dbReference type="PROSITE" id="PS50158"/>
    </source>
</evidence>
<dbReference type="GO" id="GO:0008270">
    <property type="term" value="F:zinc ion binding"/>
    <property type="evidence" value="ECO:0007669"/>
    <property type="project" value="UniProtKB-KW"/>
</dbReference>
<reference evidence="11" key="2">
    <citation type="journal article" date="2017" name="Plant J.">
        <title>Concomitant loss of NDH complex-related genes within chloroplast and nuclear genomes in some orchids.</title>
        <authorList>
            <person name="Lin C.S."/>
            <person name="Chen J.J."/>
            <person name="Chiu C.C."/>
            <person name="Hsiao H.C."/>
            <person name="Yang C.J."/>
            <person name="Jin X.H."/>
            <person name="Leebens-Mack J."/>
            <person name="dePamphilis C.W."/>
            <person name="Huang Y.T."/>
            <person name="Yang L.H."/>
            <person name="Chang W.J."/>
            <person name="Kui L."/>
            <person name="Wong G.K."/>
            <person name="Hu J.M."/>
            <person name="Wang W."/>
            <person name="Shih M.C."/>
        </authorList>
    </citation>
    <scope>NUCLEOTIDE SEQUENCE</scope>
</reference>
<accession>A0A1S6YG39</accession>
<feature type="domain" description="CCHC-type" evidence="9">
    <location>
        <begin position="369"/>
        <end position="383"/>
    </location>
</feature>
<evidence type="ECO:0000259" key="8">
    <source>
        <dbReference type="PROSITE" id="PS50089"/>
    </source>
</evidence>
<evidence type="ECO:0000256" key="4">
    <source>
        <dbReference type="ARBA" id="ARBA00022833"/>
    </source>
</evidence>
<feature type="compositionally biased region" description="Basic and acidic residues" evidence="7">
    <location>
        <begin position="581"/>
        <end position="596"/>
    </location>
</feature>
<dbReference type="SUPFAM" id="SSF57850">
    <property type="entry name" value="RING/U-box"/>
    <property type="match status" value="1"/>
</dbReference>
<dbReference type="GeneID" id="110028518"/>
<dbReference type="SMART" id="SM01180">
    <property type="entry name" value="DWNN"/>
    <property type="match status" value="1"/>
</dbReference>
<dbReference type="InterPro" id="IPR033489">
    <property type="entry name" value="RBBP6"/>
</dbReference>
<feature type="compositionally biased region" description="Polar residues" evidence="7">
    <location>
        <begin position="332"/>
        <end position="345"/>
    </location>
</feature>
<dbReference type="Gene3D" id="3.30.40.10">
    <property type="entry name" value="Zinc/RING finger domain, C3HC4 (zinc finger)"/>
    <property type="match status" value="1"/>
</dbReference>
<evidence type="ECO:0000256" key="5">
    <source>
        <dbReference type="ARBA" id="ARBA00023242"/>
    </source>
</evidence>
<proteinExistence type="evidence at transcript level"/>
<feature type="compositionally biased region" description="Basic residues" evidence="7">
    <location>
        <begin position="597"/>
        <end position="606"/>
    </location>
</feature>
<keyword evidence="5" id="KW-0539">Nucleus</keyword>
<name>A0A1S6YG39_PHAEQ</name>
<dbReference type="CDD" id="cd16620">
    <property type="entry name" value="vRING-HC-C4C4_RBBP6"/>
    <property type="match status" value="1"/>
</dbReference>
<dbReference type="RefSeq" id="XP_020586072.1">
    <property type="nucleotide sequence ID" value="XM_020730413.1"/>
</dbReference>
<keyword evidence="3 6" id="KW-0863">Zinc-finger</keyword>
<dbReference type="GO" id="GO:0005634">
    <property type="term" value="C:nucleus"/>
    <property type="evidence" value="ECO:0007669"/>
    <property type="project" value="UniProtKB-SubCell"/>
</dbReference>
<dbReference type="InterPro" id="IPR017907">
    <property type="entry name" value="Znf_RING_CS"/>
</dbReference>
<evidence type="ECO:0000256" key="1">
    <source>
        <dbReference type="ARBA" id="ARBA00004123"/>
    </source>
</evidence>
<dbReference type="InterPro" id="IPR014891">
    <property type="entry name" value="DWNN_domain"/>
</dbReference>
<reference evidence="11" key="1">
    <citation type="submission" date="2016-05" db="EMBL/GenBank/DDBJ databases">
        <authorList>
            <person name="Lavstsen T."/>
            <person name="Jespersen J.S."/>
        </authorList>
    </citation>
    <scope>NUCLEOTIDE SEQUENCE</scope>
</reference>
<evidence type="ECO:0000256" key="7">
    <source>
        <dbReference type="SAM" id="MobiDB-lite"/>
    </source>
</evidence>
<dbReference type="AlphaFoldDB" id="A0A1S6YG39"/>
<dbReference type="Gene3D" id="3.10.20.90">
    <property type="entry name" value="Phosphatidylinositol 3-kinase Catalytic Subunit, Chain A, domain 1"/>
    <property type="match status" value="1"/>
</dbReference>
<sequence>MAVHFKFRSSVAFDSIDLGGRPSISVRDLRAKIADLKKLRTCADFDLVLADADTGQVFENEYFQIPLGASVVIKRVPTGRDATNDQDVIAATAGKSGGYIGTLSLSNSENFENNNFDDFGVDLYSNLDAPIHCYADHMDHINIAVNRKKDVSTRFLEVPKLWGQKLDGSDVSEALSNIGENFRRESDVEENQKAMNTNSNVNLNKKLSEDMHFQVTFNTDLPAELRCSLCNSIFNEAVMIPCCQHSFCNKCITLALIKQSSCPKCSSTKCTVKDLLPNLSLRQAIEHFLDAQNSINVSYNNLPIYAPDGESGIQAKEASCAVSVQQQELTCQPSSTTGVGSNQIISEPARDNGRVPIPPSKYRKHERNCYMCGSPDHLIRECPHAKTGNAVCSGGIPRYQEGYWHGASLSNVRPYANIYGVPPLMHFDPMMFQAPTFAISSCMPPMYGGLAAPYGFMRTGAVPHVMMPGAEPRIHAAETMNKQNGEGKHYYGSRGRYLDSDLSEDYYSGGAERSPAWRIQPDKHTSSDDEEQRAHRKNSHYTHNSTRQRPSYHDDKFHLIDEKYKEPCIFACGREQRAHFSEKSKSDLQDLSNDTRRHSRERKNHQHNCSEHSGSDCSWKNHCRSRMPEDGDFVTLVKRRRNNQYNQSEFCLEPESSIDHKNFHKERESSHSSRHSSKIIKSRDERLDNDKQVMVKGWEKCERDHRYKEYGRFR</sequence>
<feature type="region of interest" description="Disordered" evidence="7">
    <location>
        <begin position="662"/>
        <end position="688"/>
    </location>
</feature>
<dbReference type="SMART" id="SM00184">
    <property type="entry name" value="RING"/>
    <property type="match status" value="1"/>
</dbReference>
<dbReference type="GO" id="GO:0006511">
    <property type="term" value="P:ubiquitin-dependent protein catabolic process"/>
    <property type="evidence" value="ECO:0007669"/>
    <property type="project" value="TreeGrafter"/>
</dbReference>
<dbReference type="GO" id="GO:0061630">
    <property type="term" value="F:ubiquitin protein ligase activity"/>
    <property type="evidence" value="ECO:0007669"/>
    <property type="project" value="InterPro"/>
</dbReference>
<dbReference type="PANTHER" id="PTHR15439:SF11">
    <property type="entry name" value="E3 UBIQUITIN LIGASE PQT3-LIKE ISOFORM X1"/>
    <property type="match status" value="1"/>
</dbReference>
<dbReference type="GO" id="GO:0016567">
    <property type="term" value="P:protein ubiquitination"/>
    <property type="evidence" value="ECO:0007669"/>
    <property type="project" value="InterPro"/>
</dbReference>
<feature type="region of interest" description="Disordered" evidence="7">
    <location>
        <begin position="509"/>
        <end position="553"/>
    </location>
</feature>
<feature type="domain" description="RING-type" evidence="8">
    <location>
        <begin position="227"/>
        <end position="266"/>
    </location>
</feature>
<comment type="subcellular location">
    <subcellularLocation>
        <location evidence="1">Nucleus</location>
    </subcellularLocation>
</comment>
<feature type="domain" description="DWNN" evidence="10">
    <location>
        <begin position="3"/>
        <end position="77"/>
    </location>
</feature>
<organism evidence="11">
    <name type="scientific">Phalaenopsis equestris</name>
    <name type="common">Moth orchid</name>
    <dbReference type="NCBI Taxonomy" id="78828"/>
    <lineage>
        <taxon>Eukaryota</taxon>
        <taxon>Viridiplantae</taxon>
        <taxon>Streptophyta</taxon>
        <taxon>Embryophyta</taxon>
        <taxon>Tracheophyta</taxon>
        <taxon>Spermatophyta</taxon>
        <taxon>Magnoliopsida</taxon>
        <taxon>Liliopsida</taxon>
        <taxon>Asparagales</taxon>
        <taxon>Orchidaceae</taxon>
        <taxon>Epidendroideae</taxon>
        <taxon>Vandeae</taxon>
        <taxon>Aeridinae</taxon>
        <taxon>Phalaenopsis</taxon>
    </lineage>
</organism>
<dbReference type="PROSITE" id="PS51282">
    <property type="entry name" value="DWNN"/>
    <property type="match status" value="1"/>
</dbReference>
<evidence type="ECO:0000259" key="10">
    <source>
        <dbReference type="PROSITE" id="PS51282"/>
    </source>
</evidence>
<dbReference type="GO" id="GO:0003676">
    <property type="term" value="F:nucleic acid binding"/>
    <property type="evidence" value="ECO:0007669"/>
    <property type="project" value="InterPro"/>
</dbReference>
<dbReference type="Pfam" id="PF13923">
    <property type="entry name" value="zf-C3HC4_2"/>
    <property type="match status" value="1"/>
</dbReference>
<protein>
    <submittedName>
        <fullName evidence="11">Uncharacterized protein</fullName>
    </submittedName>
</protein>
<dbReference type="PROSITE" id="PS00518">
    <property type="entry name" value="ZF_RING_1"/>
    <property type="match status" value="1"/>
</dbReference>
<dbReference type="Pfam" id="PF08783">
    <property type="entry name" value="DWNN"/>
    <property type="match status" value="1"/>
</dbReference>
<dbReference type="InterPro" id="IPR001878">
    <property type="entry name" value="Znf_CCHC"/>
</dbReference>
<dbReference type="InterPro" id="IPR001841">
    <property type="entry name" value="Znf_RING"/>
</dbReference>
<evidence type="ECO:0000313" key="11">
    <source>
        <dbReference type="EMBL" id="AQX44236.1"/>
    </source>
</evidence>
<dbReference type="GO" id="GO:0006397">
    <property type="term" value="P:mRNA processing"/>
    <property type="evidence" value="ECO:0007669"/>
    <property type="project" value="InterPro"/>
</dbReference>
<feature type="region of interest" description="Disordered" evidence="7">
    <location>
        <begin position="332"/>
        <end position="358"/>
    </location>
</feature>
<dbReference type="PROSITE" id="PS50089">
    <property type="entry name" value="ZF_RING_2"/>
    <property type="match status" value="1"/>
</dbReference>
<dbReference type="EMBL" id="KX215885">
    <property type="protein sequence ID" value="AQX44236.1"/>
    <property type="molecule type" value="mRNA"/>
</dbReference>
<dbReference type="PANTHER" id="PTHR15439">
    <property type="entry name" value="RETINOBLASTOMA-BINDING PROTEIN 6"/>
    <property type="match status" value="1"/>
</dbReference>
<dbReference type="PROSITE" id="PS50158">
    <property type="entry name" value="ZF_CCHC"/>
    <property type="match status" value="1"/>
</dbReference>
<feature type="region of interest" description="Disordered" evidence="7">
    <location>
        <begin position="581"/>
        <end position="615"/>
    </location>
</feature>
<evidence type="ECO:0000256" key="6">
    <source>
        <dbReference type="PROSITE-ProRule" id="PRU00047"/>
    </source>
</evidence>
<evidence type="ECO:0000256" key="2">
    <source>
        <dbReference type="ARBA" id="ARBA00022723"/>
    </source>
</evidence>
<keyword evidence="2" id="KW-0479">Metal-binding</keyword>